<dbReference type="Proteomes" id="UP000798951">
    <property type="component" value="Unassembled WGS sequence"/>
</dbReference>
<sequence length="215" mass="23052">MGEVAILAQDIRNELAGKGFEPVSRRGSGEVGRYQEWAGVQAPAEVAELWSVLGGRDVLGMRLESPDSAGQYVAARAAEAESSAPGEPFEELDGSTDGAVRKVWWDRGWCALYATAELAIAVDSHPGAKGQVGQVVYCEMDMYGDREAVWDSVEDLLRDLLAVVSSDGLIVEDGFGLLAGTDGDRYLVPMAVLEVGQARRDGRPVPLVAFADDRH</sequence>
<gene>
    <name evidence="1" type="ORF">FNL39_10392</name>
</gene>
<protein>
    <recommendedName>
        <fullName evidence="3">Cell wall assembly regulator SMI1</fullName>
    </recommendedName>
</protein>
<proteinExistence type="predicted"/>
<reference evidence="1 2" key="1">
    <citation type="submission" date="2019-07" db="EMBL/GenBank/DDBJ databases">
        <title>Genomic Encyclopedia of Type Strains, Phase IV (KMG-IV): sequencing the most valuable type-strain genomes for metagenomic binning, comparative biology and taxonomic classification.</title>
        <authorList>
            <person name="Goeker M."/>
        </authorList>
    </citation>
    <scope>NUCLEOTIDE SEQUENCE [LARGE SCALE GENOMIC DNA]</scope>
    <source>
        <strain evidence="1 2">DSM 44831</strain>
    </source>
</reference>
<evidence type="ECO:0000313" key="2">
    <source>
        <dbReference type="Proteomes" id="UP000798951"/>
    </source>
</evidence>
<organism evidence="1 2">
    <name type="scientific">Nocardia caishijiensis</name>
    <dbReference type="NCBI Taxonomy" id="184756"/>
    <lineage>
        <taxon>Bacteria</taxon>
        <taxon>Bacillati</taxon>
        <taxon>Actinomycetota</taxon>
        <taxon>Actinomycetes</taxon>
        <taxon>Mycobacteriales</taxon>
        <taxon>Nocardiaceae</taxon>
        <taxon>Nocardia</taxon>
    </lineage>
</organism>
<keyword evidence="2" id="KW-1185">Reference proteome</keyword>
<evidence type="ECO:0008006" key="3">
    <source>
        <dbReference type="Google" id="ProtNLM"/>
    </source>
</evidence>
<accession>A0ABQ6YN50</accession>
<dbReference type="EMBL" id="VMSD01000003">
    <property type="protein sequence ID" value="KAF0847195.1"/>
    <property type="molecule type" value="Genomic_DNA"/>
</dbReference>
<name>A0ABQ6YN50_9NOCA</name>
<evidence type="ECO:0000313" key="1">
    <source>
        <dbReference type="EMBL" id="KAF0847195.1"/>
    </source>
</evidence>
<comment type="caution">
    <text evidence="1">The sequence shown here is derived from an EMBL/GenBank/DDBJ whole genome shotgun (WGS) entry which is preliminary data.</text>
</comment>